<accession>A0A1H5YEL6</accession>
<protein>
    <recommendedName>
        <fullName evidence="3">Amidohydrolase family protein</fullName>
    </recommendedName>
</protein>
<dbReference type="GO" id="GO:0016810">
    <property type="term" value="F:hydrolase activity, acting on carbon-nitrogen (but not peptide) bonds"/>
    <property type="evidence" value="ECO:0007669"/>
    <property type="project" value="InterPro"/>
</dbReference>
<dbReference type="Proteomes" id="UP000236753">
    <property type="component" value="Unassembled WGS sequence"/>
</dbReference>
<proteinExistence type="predicted"/>
<evidence type="ECO:0000313" key="2">
    <source>
        <dbReference type="Proteomes" id="UP000236753"/>
    </source>
</evidence>
<evidence type="ECO:0000313" key="1">
    <source>
        <dbReference type="EMBL" id="SEG22394.1"/>
    </source>
</evidence>
<dbReference type="Gene3D" id="2.30.40.10">
    <property type="entry name" value="Urease, subunit C, domain 1"/>
    <property type="match status" value="1"/>
</dbReference>
<dbReference type="AlphaFoldDB" id="A0A1H5YEL6"/>
<dbReference type="SUPFAM" id="SSF51338">
    <property type="entry name" value="Composite domain of metallo-dependent hydrolases"/>
    <property type="match status" value="1"/>
</dbReference>
<dbReference type="EMBL" id="FNUX01000052">
    <property type="protein sequence ID" value="SEG22394.1"/>
    <property type="molecule type" value="Genomic_DNA"/>
</dbReference>
<name>A0A1H5YEL6_9PROT</name>
<evidence type="ECO:0008006" key="3">
    <source>
        <dbReference type="Google" id="ProtNLM"/>
    </source>
</evidence>
<organism evidence="1 2">
    <name type="scientific">Nitrosomonas ureae</name>
    <dbReference type="NCBI Taxonomy" id="44577"/>
    <lineage>
        <taxon>Bacteria</taxon>
        <taxon>Pseudomonadati</taxon>
        <taxon>Pseudomonadota</taxon>
        <taxon>Betaproteobacteria</taxon>
        <taxon>Nitrosomonadales</taxon>
        <taxon>Nitrosomonadaceae</taxon>
        <taxon>Nitrosomonas</taxon>
    </lineage>
</organism>
<gene>
    <name evidence="1" type="ORF">SAMN05216334_1522</name>
</gene>
<reference evidence="1 2" key="1">
    <citation type="submission" date="2016-10" db="EMBL/GenBank/DDBJ databases">
        <authorList>
            <person name="de Groot N.N."/>
        </authorList>
    </citation>
    <scope>NUCLEOTIDE SEQUENCE [LARGE SCALE GENOMIC DNA]</scope>
    <source>
        <strain evidence="1 2">Nm13</strain>
    </source>
</reference>
<sequence>MRPSFLSSPDGIDFDDVLRIFKAATSEAGKYLNNPLLGTLMKHAPADIIAVRGNPFEQFKLLEYPDLVISGSRIIVNDFTKNKVTH</sequence>
<dbReference type="InterPro" id="IPR011059">
    <property type="entry name" value="Metal-dep_hydrolase_composite"/>
</dbReference>